<sequence>MSTSSGFVVALNHDTSDKIIMTRNLKFQTNFSSSSLRVLNWYFRSYPEEIDEKSYDSEEEELSSDYTKMYNDSSDEEDE</sequence>
<proteinExistence type="predicted"/>
<gene>
    <name evidence="2" type="ORF">MGAL_10B042800</name>
</gene>
<feature type="region of interest" description="Disordered" evidence="1">
    <location>
        <begin position="52"/>
        <end position="79"/>
    </location>
</feature>
<comment type="caution">
    <text evidence="2">The sequence shown here is derived from an EMBL/GenBank/DDBJ whole genome shotgun (WGS) entry which is preliminary data.</text>
</comment>
<accession>A0A8B6DD43</accession>
<keyword evidence="3" id="KW-1185">Reference proteome</keyword>
<dbReference type="AlphaFoldDB" id="A0A8B6DD43"/>
<evidence type="ECO:0000256" key="1">
    <source>
        <dbReference type="SAM" id="MobiDB-lite"/>
    </source>
</evidence>
<evidence type="ECO:0000313" key="3">
    <source>
        <dbReference type="Proteomes" id="UP000596742"/>
    </source>
</evidence>
<dbReference type="EMBL" id="UYJE01003163">
    <property type="protein sequence ID" value="VDI17059.1"/>
    <property type="molecule type" value="Genomic_DNA"/>
</dbReference>
<dbReference type="Proteomes" id="UP000596742">
    <property type="component" value="Unassembled WGS sequence"/>
</dbReference>
<protein>
    <submittedName>
        <fullName evidence="2">Uncharacterized protein</fullName>
    </submittedName>
</protein>
<evidence type="ECO:0000313" key="2">
    <source>
        <dbReference type="EMBL" id="VDI17059.1"/>
    </source>
</evidence>
<reference evidence="2" key="1">
    <citation type="submission" date="2018-11" db="EMBL/GenBank/DDBJ databases">
        <authorList>
            <person name="Alioto T."/>
            <person name="Alioto T."/>
        </authorList>
    </citation>
    <scope>NUCLEOTIDE SEQUENCE</scope>
</reference>
<name>A0A8B6DD43_MYTGA</name>
<organism evidence="2 3">
    <name type="scientific">Mytilus galloprovincialis</name>
    <name type="common">Mediterranean mussel</name>
    <dbReference type="NCBI Taxonomy" id="29158"/>
    <lineage>
        <taxon>Eukaryota</taxon>
        <taxon>Metazoa</taxon>
        <taxon>Spiralia</taxon>
        <taxon>Lophotrochozoa</taxon>
        <taxon>Mollusca</taxon>
        <taxon>Bivalvia</taxon>
        <taxon>Autobranchia</taxon>
        <taxon>Pteriomorphia</taxon>
        <taxon>Mytilida</taxon>
        <taxon>Mytiloidea</taxon>
        <taxon>Mytilidae</taxon>
        <taxon>Mytilinae</taxon>
        <taxon>Mytilus</taxon>
    </lineage>
</organism>